<dbReference type="GO" id="GO:0022625">
    <property type="term" value="C:cytosolic large ribosomal subunit"/>
    <property type="evidence" value="ECO:0007669"/>
    <property type="project" value="TreeGrafter"/>
</dbReference>
<reference evidence="8" key="1">
    <citation type="journal article" date="2005" name="Environ. Microbiol.">
        <title>Genetic and functional properties of uncultivated thermophilic crenarchaeotes from a subsurface gold mine as revealed by analysis of genome fragments.</title>
        <authorList>
            <person name="Nunoura T."/>
            <person name="Hirayama H."/>
            <person name="Takami H."/>
            <person name="Oida H."/>
            <person name="Nishi S."/>
            <person name="Shimamura S."/>
            <person name="Suzuki Y."/>
            <person name="Inagaki F."/>
            <person name="Takai K."/>
            <person name="Nealson K.H."/>
            <person name="Horikoshi K."/>
        </authorList>
    </citation>
    <scope>NUCLEOTIDE SEQUENCE</scope>
</reference>
<keyword evidence="4" id="KW-0694">RNA-binding</keyword>
<dbReference type="HAMAP" id="MF_01341">
    <property type="entry name" value="Ribosomal_uL15"/>
    <property type="match status" value="1"/>
</dbReference>
<evidence type="ECO:0000259" key="7">
    <source>
        <dbReference type="Pfam" id="PF00828"/>
    </source>
</evidence>
<comment type="function">
    <text evidence="4">Binds to the 23S rRNA.</text>
</comment>
<dbReference type="InterPro" id="IPR005749">
    <property type="entry name" value="Ribosomal_uL15_bac-type"/>
</dbReference>
<dbReference type="GO" id="GO:0006412">
    <property type="term" value="P:translation"/>
    <property type="evidence" value="ECO:0007669"/>
    <property type="project" value="UniProtKB-UniRule"/>
</dbReference>
<comment type="subunit">
    <text evidence="4">Part of the 50S ribosomal subunit.</text>
</comment>
<dbReference type="AlphaFoldDB" id="H5SFZ1"/>
<evidence type="ECO:0000256" key="1">
    <source>
        <dbReference type="ARBA" id="ARBA00007320"/>
    </source>
</evidence>
<evidence type="ECO:0000256" key="6">
    <source>
        <dbReference type="SAM" id="MobiDB-lite"/>
    </source>
</evidence>
<protein>
    <recommendedName>
        <fullName evidence="4">Large ribosomal subunit protein uL15</fullName>
    </recommendedName>
</protein>
<accession>H5SFZ1</accession>
<dbReference type="InterPro" id="IPR036227">
    <property type="entry name" value="Ribosomal_uL15/eL18_sf"/>
</dbReference>
<dbReference type="Pfam" id="PF00828">
    <property type="entry name" value="Ribosomal_L27A"/>
    <property type="match status" value="1"/>
</dbReference>
<dbReference type="PANTHER" id="PTHR12934">
    <property type="entry name" value="50S RIBOSOMAL PROTEIN L15"/>
    <property type="match status" value="1"/>
</dbReference>
<gene>
    <name evidence="4" type="primary">rplO</name>
    <name evidence="8" type="ORF">HGMM_F23B02C16</name>
</gene>
<dbReference type="Gene3D" id="3.100.10.10">
    <property type="match status" value="1"/>
</dbReference>
<dbReference type="PANTHER" id="PTHR12934:SF11">
    <property type="entry name" value="LARGE RIBOSOMAL SUBUNIT PROTEIN UL15M"/>
    <property type="match status" value="1"/>
</dbReference>
<comment type="similarity">
    <text evidence="1 4 5">Belongs to the universal ribosomal protein uL15 family.</text>
</comment>
<dbReference type="InterPro" id="IPR030878">
    <property type="entry name" value="Ribosomal_uL15"/>
</dbReference>
<dbReference type="InterPro" id="IPR021131">
    <property type="entry name" value="Ribosomal_uL15/eL18"/>
</dbReference>
<feature type="compositionally biased region" description="Basic residues" evidence="6">
    <location>
        <begin position="34"/>
        <end position="48"/>
    </location>
</feature>
<dbReference type="EMBL" id="AP011709">
    <property type="protein sequence ID" value="BAL55077.1"/>
    <property type="molecule type" value="Genomic_DNA"/>
</dbReference>
<keyword evidence="4" id="KW-0699">rRNA-binding</keyword>
<reference evidence="8" key="2">
    <citation type="journal article" date="2012" name="PLoS ONE">
        <title>A Deeply Branching Thermophilic Bacterium with an Ancient Acetyl-CoA Pathway Dominates a Subsurface Ecosystem.</title>
        <authorList>
            <person name="Takami H."/>
            <person name="Noguchi H."/>
            <person name="Takaki Y."/>
            <person name="Uchiyama I."/>
            <person name="Toyoda A."/>
            <person name="Nishi S."/>
            <person name="Chee G.-J."/>
            <person name="Arai W."/>
            <person name="Nunoura T."/>
            <person name="Itoh T."/>
            <person name="Hattori M."/>
            <person name="Takai K."/>
        </authorList>
    </citation>
    <scope>NUCLEOTIDE SEQUENCE</scope>
</reference>
<evidence type="ECO:0000313" key="8">
    <source>
        <dbReference type="EMBL" id="BAL55077.1"/>
    </source>
</evidence>
<dbReference type="SUPFAM" id="SSF52080">
    <property type="entry name" value="Ribosomal proteins L15p and L18e"/>
    <property type="match status" value="1"/>
</dbReference>
<evidence type="ECO:0000256" key="2">
    <source>
        <dbReference type="ARBA" id="ARBA00022980"/>
    </source>
</evidence>
<evidence type="ECO:0000256" key="4">
    <source>
        <dbReference type="HAMAP-Rule" id="MF_01341"/>
    </source>
</evidence>
<organism evidence="8">
    <name type="scientific">uncultured Bacteroidota bacterium</name>
    <dbReference type="NCBI Taxonomy" id="152509"/>
    <lineage>
        <taxon>Bacteria</taxon>
        <taxon>Pseudomonadati</taxon>
        <taxon>Bacteroidota</taxon>
        <taxon>environmental samples</taxon>
    </lineage>
</organism>
<dbReference type="InterPro" id="IPR001196">
    <property type="entry name" value="Ribosomal_uL15_CS"/>
</dbReference>
<name>H5SFZ1_9BACT</name>
<feature type="region of interest" description="Disordered" evidence="6">
    <location>
        <begin position="1"/>
        <end position="49"/>
    </location>
</feature>
<sequence length="153" mass="16704">MKHIGNLSYAPGARKSRKRIGRGEGSGHGGTSTRGHKGHQSRGNFRYKRNFEGGQMPLSRRIPKFGFVNPFRIEYQVVNVGRLQELAEQGRIAGEITPEVLWRVGAISNRTAPVKILGDGELTHALTVSAHSFSASAQKKIEGAGGRCARLEQ</sequence>
<feature type="compositionally biased region" description="Gly residues" evidence="6">
    <location>
        <begin position="23"/>
        <end position="32"/>
    </location>
</feature>
<proteinExistence type="inferred from homology"/>
<feature type="domain" description="Large ribosomal subunit protein uL15/eL18" evidence="7">
    <location>
        <begin position="77"/>
        <end position="148"/>
    </location>
</feature>
<dbReference type="NCBIfam" id="TIGR01071">
    <property type="entry name" value="rplO_bact"/>
    <property type="match status" value="1"/>
</dbReference>
<dbReference type="PROSITE" id="PS00475">
    <property type="entry name" value="RIBOSOMAL_L15"/>
    <property type="match status" value="1"/>
</dbReference>
<evidence type="ECO:0000256" key="5">
    <source>
        <dbReference type="RuleBase" id="RU003888"/>
    </source>
</evidence>
<dbReference type="GO" id="GO:0019843">
    <property type="term" value="F:rRNA binding"/>
    <property type="evidence" value="ECO:0007669"/>
    <property type="project" value="UniProtKB-UniRule"/>
</dbReference>
<keyword evidence="2 4" id="KW-0689">Ribosomal protein</keyword>
<evidence type="ECO:0000256" key="3">
    <source>
        <dbReference type="ARBA" id="ARBA00023274"/>
    </source>
</evidence>
<keyword evidence="3 4" id="KW-0687">Ribonucleoprotein</keyword>
<dbReference type="GO" id="GO:0003735">
    <property type="term" value="F:structural constituent of ribosome"/>
    <property type="evidence" value="ECO:0007669"/>
    <property type="project" value="InterPro"/>
</dbReference>